<dbReference type="Proteomes" id="UP001170959">
    <property type="component" value="Unassembled WGS sequence"/>
</dbReference>
<evidence type="ECO:0008006" key="4">
    <source>
        <dbReference type="Google" id="ProtNLM"/>
    </source>
</evidence>
<dbReference type="RefSeq" id="WP_286491855.1">
    <property type="nucleotide sequence ID" value="NZ_JACAGJ010000001.1"/>
</dbReference>
<evidence type="ECO:0000313" key="2">
    <source>
        <dbReference type="EMBL" id="MDM1071434.1"/>
    </source>
</evidence>
<comment type="caution">
    <text evidence="2">The sequence shown here is derived from an EMBL/GenBank/DDBJ whole genome shotgun (WGS) entry which is preliminary data.</text>
</comment>
<proteinExistence type="predicted"/>
<feature type="chain" id="PRO_5042464619" description="WG repeat-containing protein" evidence="1">
    <location>
        <begin position="26"/>
        <end position="487"/>
    </location>
</feature>
<evidence type="ECO:0000256" key="1">
    <source>
        <dbReference type="SAM" id="SignalP"/>
    </source>
</evidence>
<feature type="signal peptide" evidence="1">
    <location>
        <begin position="1"/>
        <end position="25"/>
    </location>
</feature>
<dbReference type="PROSITE" id="PS51257">
    <property type="entry name" value="PROKAR_LIPOPROTEIN"/>
    <property type="match status" value="1"/>
</dbReference>
<name>A0AAJ1V6E1_9FLAO</name>
<reference evidence="2" key="2">
    <citation type="journal article" date="2022" name="Sci. Total Environ.">
        <title>Prevalence, transmission, and molecular epidemiology of tet(X)-positive bacteria among humans, animals, and environmental niches in China: An epidemiological, and genomic-based study.</title>
        <authorList>
            <person name="Dong N."/>
            <person name="Zeng Y."/>
            <person name="Cai C."/>
            <person name="Sun C."/>
            <person name="Lu J."/>
            <person name="Liu C."/>
            <person name="Zhou H."/>
            <person name="Sun Q."/>
            <person name="Shu L."/>
            <person name="Wang H."/>
            <person name="Wang Y."/>
            <person name="Wang S."/>
            <person name="Wu C."/>
            <person name="Chan E.W."/>
            <person name="Chen G."/>
            <person name="Shen Z."/>
            <person name="Chen S."/>
            <person name="Zhang R."/>
        </authorList>
    </citation>
    <scope>NUCLEOTIDE SEQUENCE</scope>
    <source>
        <strain evidence="2">R655-4</strain>
    </source>
</reference>
<reference evidence="2" key="1">
    <citation type="submission" date="2020-06" db="EMBL/GenBank/DDBJ databases">
        <authorList>
            <person name="Dong N."/>
        </authorList>
    </citation>
    <scope>NUCLEOTIDE SEQUENCE</scope>
    <source>
        <strain evidence="2">R655-4</strain>
    </source>
</reference>
<dbReference type="AlphaFoldDB" id="A0AAJ1V6E1"/>
<dbReference type="EMBL" id="JACAGJ010000001">
    <property type="protein sequence ID" value="MDM1071434.1"/>
    <property type="molecule type" value="Genomic_DNA"/>
</dbReference>
<accession>A0AAJ1V6E1</accession>
<protein>
    <recommendedName>
        <fullName evidence="4">WG repeat-containing protein</fullName>
    </recommendedName>
</protein>
<organism evidence="2 3">
    <name type="scientific">Empedobacter brevis</name>
    <dbReference type="NCBI Taxonomy" id="247"/>
    <lineage>
        <taxon>Bacteria</taxon>
        <taxon>Pseudomonadati</taxon>
        <taxon>Bacteroidota</taxon>
        <taxon>Flavobacteriia</taxon>
        <taxon>Flavobacteriales</taxon>
        <taxon>Weeksellaceae</taxon>
        <taxon>Empedobacter</taxon>
    </lineage>
</organism>
<evidence type="ECO:0000313" key="3">
    <source>
        <dbReference type="Proteomes" id="UP001170959"/>
    </source>
</evidence>
<gene>
    <name evidence="2" type="ORF">HX001_02880</name>
</gene>
<keyword evidence="1" id="KW-0732">Signal</keyword>
<sequence length="487" mass="57350">MKNKIFIYSLNLLFMISCAQNSTMAQNNKAASWVPYLTKNKEYIYVDCNLKKQLNVPFASANPFLETGYTIVGNQKGKNAVIDSKGNFRIDYTEEEIELKVAHHLTLMMKELEYEKKMPIWKWDWNIMGGGIDKTQTYKKIEIRVLETNQLLLSKDIPYDEDHYTLNYYSLDEHHLVLNDVLYEIKNKKLKKLKNHLAFSLDHGRYIPDSEEIFSIYTIKSETPLVSNLIGTDRIHLEVNKQPFVLDSLNLDRFSPTVPKILQDSKTKEIYVYPQYDKPFPKSIKQATPKQLAFLKNVDLVYSVNHSPYFILGRFNYDHAIWAYDWLYIDAHGNLLPEIQAKDFYMLDRIGNLIWPDQKMILTKNELDKDWKVDKIKYVYQSENLYIIKTKSYNGGTKEGIWNSDTKKWELEPTYYSVQLLDLDNHIFSLQKEKDDKCILYSNITKHPIGTKSYDSIYSNGLVRITTENNKNIYYYIDILTGKEYKE</sequence>